<dbReference type="GO" id="GO:0006511">
    <property type="term" value="P:ubiquitin-dependent protein catabolic process"/>
    <property type="evidence" value="ECO:0007669"/>
    <property type="project" value="InterPro"/>
</dbReference>
<evidence type="ECO:0000313" key="7">
    <source>
        <dbReference type="Proteomes" id="UP001154282"/>
    </source>
</evidence>
<dbReference type="AlphaFoldDB" id="A0AAV0J1L7"/>
<comment type="caution">
    <text evidence="6">The sequence shown here is derived from an EMBL/GenBank/DDBJ whole genome shotgun (WGS) entry which is preliminary data.</text>
</comment>
<dbReference type="Pfam" id="PF24842">
    <property type="entry name" value="UFD1_N2"/>
    <property type="match status" value="1"/>
</dbReference>
<dbReference type="InterPro" id="IPR004854">
    <property type="entry name" value="Ufd1-like"/>
</dbReference>
<sequence length="389" mass="42624">MEANHATDDQSSPNPVVILPETAEAAAYVPVNTNGAIVKDETQEEEKESGAETITDDEQSDDQDSDSSDADSDYTVSSETDEEESSDDNTVPALGEEEQSSGEDAEGSGVDSDRTVPAVRDEEHSSDDDNSDYSEDYESRYPFQRFYTCRPISGNSREHLEQGNLIIMPESALEVLHRTQQGYPMLFEIRNGLKERVSHCGVVEFTAEEGTVMVPGWMMENLKVEAGETLLLKSTILQKGTFAKLQPHSAAFLAIRDVKTVLEQTLSAKFSCLTTGDTIAIDLGSKKFYIDIVETKPDDAICIIDTDCAVDFAVPLDYKEPAPAPAPQELREEGVGGPRCFIPFTGVARRLNETAAEPKRVQVRPVVTVAEAENKQFQPFTGRKHTLGG</sequence>
<dbReference type="Proteomes" id="UP001154282">
    <property type="component" value="Unassembled WGS sequence"/>
</dbReference>
<dbReference type="Gene3D" id="3.10.330.10">
    <property type="match status" value="1"/>
</dbReference>
<feature type="domain" description="Ubiquitin fusion degradation protein UFD1 N-terminal subdomain 2" evidence="5">
    <location>
        <begin position="239"/>
        <end position="315"/>
    </location>
</feature>
<dbReference type="PANTHER" id="PTHR12555:SF19">
    <property type="entry name" value="OS01G0144500 PROTEIN"/>
    <property type="match status" value="1"/>
</dbReference>
<keyword evidence="7" id="KW-1185">Reference proteome</keyword>
<name>A0AAV0J1L7_9ROSI</name>
<feature type="compositionally biased region" description="Acidic residues" evidence="3">
    <location>
        <begin position="54"/>
        <end position="72"/>
    </location>
</feature>
<proteinExistence type="inferred from homology"/>
<keyword evidence="2" id="KW-0833">Ubl conjugation pathway</keyword>
<feature type="region of interest" description="Disordered" evidence="3">
    <location>
        <begin position="30"/>
        <end position="136"/>
    </location>
</feature>
<feature type="compositionally biased region" description="Acidic residues" evidence="3">
    <location>
        <begin position="95"/>
        <end position="106"/>
    </location>
</feature>
<dbReference type="Gene3D" id="2.40.40.50">
    <property type="entry name" value="Ubiquitin fusion degradation protein UFD1, N-terminal domain"/>
    <property type="match status" value="1"/>
</dbReference>
<evidence type="ECO:0000313" key="6">
    <source>
        <dbReference type="EMBL" id="CAI0402764.1"/>
    </source>
</evidence>
<dbReference type="InterPro" id="IPR055417">
    <property type="entry name" value="UFD1_N1"/>
</dbReference>
<evidence type="ECO:0000256" key="2">
    <source>
        <dbReference type="ARBA" id="ARBA00022786"/>
    </source>
</evidence>
<dbReference type="GO" id="GO:0034098">
    <property type="term" value="C:VCP-NPL4-UFD1 AAA ATPase complex"/>
    <property type="evidence" value="ECO:0007669"/>
    <property type="project" value="TreeGrafter"/>
</dbReference>
<evidence type="ECO:0000259" key="4">
    <source>
        <dbReference type="Pfam" id="PF03152"/>
    </source>
</evidence>
<dbReference type="GO" id="GO:0031593">
    <property type="term" value="F:polyubiquitin modification-dependent protein binding"/>
    <property type="evidence" value="ECO:0007669"/>
    <property type="project" value="TreeGrafter"/>
</dbReference>
<feature type="domain" description="Ubiquitin fusion degradation protein UFD1 N-terminal subdomain 1" evidence="4">
    <location>
        <begin position="143"/>
        <end position="236"/>
    </location>
</feature>
<protein>
    <submittedName>
        <fullName evidence="6">Uncharacterized protein</fullName>
    </submittedName>
</protein>
<dbReference type="Pfam" id="PF03152">
    <property type="entry name" value="UFD1_N1"/>
    <property type="match status" value="1"/>
</dbReference>
<feature type="compositionally biased region" description="Basic and acidic residues" evidence="3">
    <location>
        <begin position="111"/>
        <end position="123"/>
    </location>
</feature>
<dbReference type="PANTHER" id="PTHR12555">
    <property type="entry name" value="UBIQUITIN FUSION DEGRADATON PROTEIN 1"/>
    <property type="match status" value="1"/>
</dbReference>
<organism evidence="6 7">
    <name type="scientific">Linum tenue</name>
    <dbReference type="NCBI Taxonomy" id="586396"/>
    <lineage>
        <taxon>Eukaryota</taxon>
        <taxon>Viridiplantae</taxon>
        <taxon>Streptophyta</taxon>
        <taxon>Embryophyta</taxon>
        <taxon>Tracheophyta</taxon>
        <taxon>Spermatophyta</taxon>
        <taxon>Magnoliopsida</taxon>
        <taxon>eudicotyledons</taxon>
        <taxon>Gunneridae</taxon>
        <taxon>Pentapetalae</taxon>
        <taxon>rosids</taxon>
        <taxon>fabids</taxon>
        <taxon>Malpighiales</taxon>
        <taxon>Linaceae</taxon>
        <taxon>Linum</taxon>
    </lineage>
</organism>
<dbReference type="EMBL" id="CAMGYJ010000004">
    <property type="protein sequence ID" value="CAI0402764.1"/>
    <property type="molecule type" value="Genomic_DNA"/>
</dbReference>
<feature type="compositionally biased region" description="Acidic residues" evidence="3">
    <location>
        <begin position="124"/>
        <end position="136"/>
    </location>
</feature>
<comment type="similarity">
    <text evidence="1">Belongs to the UFD1 family.</text>
</comment>
<evidence type="ECO:0000256" key="1">
    <source>
        <dbReference type="ARBA" id="ARBA00006043"/>
    </source>
</evidence>
<gene>
    <name evidence="6" type="ORF">LITE_LOCUS11758</name>
</gene>
<accession>A0AAV0J1L7</accession>
<evidence type="ECO:0000256" key="3">
    <source>
        <dbReference type="SAM" id="MobiDB-lite"/>
    </source>
</evidence>
<dbReference type="InterPro" id="IPR055418">
    <property type="entry name" value="UFD1_N2"/>
</dbReference>
<dbReference type="GO" id="GO:0036503">
    <property type="term" value="P:ERAD pathway"/>
    <property type="evidence" value="ECO:0007669"/>
    <property type="project" value="TreeGrafter"/>
</dbReference>
<dbReference type="InterPro" id="IPR042299">
    <property type="entry name" value="Ufd1-like_Nn"/>
</dbReference>
<evidence type="ECO:0000259" key="5">
    <source>
        <dbReference type="Pfam" id="PF24842"/>
    </source>
</evidence>
<reference evidence="6" key="1">
    <citation type="submission" date="2022-08" db="EMBL/GenBank/DDBJ databases">
        <authorList>
            <person name="Gutierrez-Valencia J."/>
        </authorList>
    </citation>
    <scope>NUCLEOTIDE SEQUENCE</scope>
</reference>